<comment type="caution">
    <text evidence="2">The sequence shown here is derived from an EMBL/GenBank/DDBJ whole genome shotgun (WGS) entry which is preliminary data.</text>
</comment>
<organism evidence="2 3">
    <name type="scientific">Liparis tanakae</name>
    <name type="common">Tanaka's snailfish</name>
    <dbReference type="NCBI Taxonomy" id="230148"/>
    <lineage>
        <taxon>Eukaryota</taxon>
        <taxon>Metazoa</taxon>
        <taxon>Chordata</taxon>
        <taxon>Craniata</taxon>
        <taxon>Vertebrata</taxon>
        <taxon>Euteleostomi</taxon>
        <taxon>Actinopterygii</taxon>
        <taxon>Neopterygii</taxon>
        <taxon>Teleostei</taxon>
        <taxon>Neoteleostei</taxon>
        <taxon>Acanthomorphata</taxon>
        <taxon>Eupercaria</taxon>
        <taxon>Perciformes</taxon>
        <taxon>Cottioidei</taxon>
        <taxon>Cottales</taxon>
        <taxon>Liparidae</taxon>
        <taxon>Liparis</taxon>
    </lineage>
</organism>
<proteinExistence type="predicted"/>
<evidence type="ECO:0000313" key="3">
    <source>
        <dbReference type="Proteomes" id="UP000314294"/>
    </source>
</evidence>
<evidence type="ECO:0000256" key="1">
    <source>
        <dbReference type="SAM" id="MobiDB-lite"/>
    </source>
</evidence>
<feature type="compositionally biased region" description="Low complexity" evidence="1">
    <location>
        <begin position="86"/>
        <end position="97"/>
    </location>
</feature>
<gene>
    <name evidence="2" type="ORF">EYF80_009720</name>
</gene>
<dbReference type="Proteomes" id="UP000314294">
    <property type="component" value="Unassembled WGS sequence"/>
</dbReference>
<sequence>MEEERDTMRNRGSERERKFLRDINSELRTGGGGGVEGLEQQVVSGVDQQPGGRGAEVATRQVFRSVDGFSASVPGHGHVRPRPGTAQRQGAVRRAAQLSKRAGHRPRATGSDGLVRPSVAYMQVVGVDIAQSHADTLSRDSTAIADRPRPEAGEDPVVPVEEVFVSGATDVDARVVEPRSEDQQAEQTDGEATPQIATVWDIRVQQPVAMVIMAWELHCDSRQVGGVGEGQESRAGFPGKHILLILRSLVAPHPKTPKEEEQEEDGRGGFYEGRLETRSGNPNSRH</sequence>
<feature type="region of interest" description="Disordered" evidence="1">
    <location>
        <begin position="169"/>
        <end position="193"/>
    </location>
</feature>
<accession>A0A4Z2IR22</accession>
<feature type="region of interest" description="Disordered" evidence="1">
    <location>
        <begin position="68"/>
        <end position="113"/>
    </location>
</feature>
<dbReference type="EMBL" id="SRLO01000058">
    <property type="protein sequence ID" value="TNN80068.1"/>
    <property type="molecule type" value="Genomic_DNA"/>
</dbReference>
<feature type="region of interest" description="Disordered" evidence="1">
    <location>
        <begin position="249"/>
        <end position="286"/>
    </location>
</feature>
<feature type="region of interest" description="Disordered" evidence="1">
    <location>
        <begin position="1"/>
        <end position="39"/>
    </location>
</feature>
<keyword evidence="3" id="KW-1185">Reference proteome</keyword>
<dbReference type="AlphaFoldDB" id="A0A4Z2IR22"/>
<evidence type="ECO:0000313" key="2">
    <source>
        <dbReference type="EMBL" id="TNN80068.1"/>
    </source>
</evidence>
<feature type="compositionally biased region" description="Basic and acidic residues" evidence="1">
    <location>
        <begin position="1"/>
        <end position="25"/>
    </location>
</feature>
<feature type="compositionally biased region" description="Basic and acidic residues" evidence="1">
    <location>
        <begin position="171"/>
        <end position="182"/>
    </location>
</feature>
<reference evidence="2 3" key="1">
    <citation type="submission" date="2019-03" db="EMBL/GenBank/DDBJ databases">
        <title>First draft genome of Liparis tanakae, snailfish: a comprehensive survey of snailfish specific genes.</title>
        <authorList>
            <person name="Kim W."/>
            <person name="Song I."/>
            <person name="Jeong J.-H."/>
            <person name="Kim D."/>
            <person name="Kim S."/>
            <person name="Ryu S."/>
            <person name="Song J.Y."/>
            <person name="Lee S.K."/>
        </authorList>
    </citation>
    <scope>NUCLEOTIDE SEQUENCE [LARGE SCALE GENOMIC DNA]</scope>
    <source>
        <tissue evidence="2">Muscle</tissue>
    </source>
</reference>
<name>A0A4Z2IR22_9TELE</name>
<protein>
    <submittedName>
        <fullName evidence="2">Uncharacterized protein</fullName>
    </submittedName>
</protein>